<dbReference type="InParanoid" id="E9FTP3"/>
<feature type="region of interest" description="Disordered" evidence="1">
    <location>
        <begin position="638"/>
        <end position="660"/>
    </location>
</feature>
<organism evidence="2 3">
    <name type="scientific">Daphnia pulex</name>
    <name type="common">Water flea</name>
    <dbReference type="NCBI Taxonomy" id="6669"/>
    <lineage>
        <taxon>Eukaryota</taxon>
        <taxon>Metazoa</taxon>
        <taxon>Ecdysozoa</taxon>
        <taxon>Arthropoda</taxon>
        <taxon>Crustacea</taxon>
        <taxon>Branchiopoda</taxon>
        <taxon>Diplostraca</taxon>
        <taxon>Cladocera</taxon>
        <taxon>Anomopoda</taxon>
        <taxon>Daphniidae</taxon>
        <taxon>Daphnia</taxon>
    </lineage>
</organism>
<evidence type="ECO:0000313" key="2">
    <source>
        <dbReference type="EMBL" id="EFX89402.1"/>
    </source>
</evidence>
<feature type="region of interest" description="Disordered" evidence="1">
    <location>
        <begin position="259"/>
        <end position="291"/>
    </location>
</feature>
<dbReference type="AlphaFoldDB" id="E9FTP3"/>
<feature type="compositionally biased region" description="Basic and acidic residues" evidence="1">
    <location>
        <begin position="215"/>
        <end position="228"/>
    </location>
</feature>
<dbReference type="HOGENOM" id="CLU_358733_0_0_1"/>
<feature type="region of interest" description="Disordered" evidence="1">
    <location>
        <begin position="134"/>
        <end position="161"/>
    </location>
</feature>
<dbReference type="KEGG" id="dpx:DAPPUDRAFT_310447"/>
<protein>
    <submittedName>
        <fullName evidence="2">Uncharacterized protein</fullName>
    </submittedName>
</protein>
<feature type="region of interest" description="Disordered" evidence="1">
    <location>
        <begin position="175"/>
        <end position="197"/>
    </location>
</feature>
<keyword evidence="3" id="KW-1185">Reference proteome</keyword>
<dbReference type="Proteomes" id="UP000000305">
    <property type="component" value="Unassembled WGS sequence"/>
</dbReference>
<name>E9FTP3_DAPPU</name>
<feature type="region of interest" description="Disordered" evidence="1">
    <location>
        <begin position="308"/>
        <end position="328"/>
    </location>
</feature>
<gene>
    <name evidence="2" type="ORF">DAPPUDRAFT_310447</name>
</gene>
<proteinExistence type="predicted"/>
<feature type="region of interest" description="Disordered" evidence="1">
    <location>
        <begin position="724"/>
        <end position="744"/>
    </location>
</feature>
<sequence>MSIGSDCEDQVRTDVIDDVGELSEADLLGYGQPTIEEPEVTIETEELPQRPIEDSESSITPEIIYGSPEAVRYFQKVALPPGGTESTTINVEDLSARSKLVVRPLSLPDTYVDRHGSPGTRIRRTDFVVPLAPESEPEIQPESVPVPVEELGSKSEPPLETELTSDLELRLEADQPVPLSEVEPYSAEETVPATEEKCDPVLERVLKLISQSETSKSEQEQIPERESGPEVEQAMEQIMVSSIEQILESAIEQVLEPEVKSEPGATTEAEPEFELVSDQQSVPLSEAEPYSVEETIPALEQVLELISQPETSKSDQEQILERESSTDVEQAMEQIMGSTIEQRLESAIEQVLEPEVKSAPEATTGVEPVFEFVSVPASETIPVLEESSRPVSEPESDAKLVDQQLEATPVELIALPETESDSESSTSTQAELAEIVPVVECEETIPVPEESHEPVLEIKQESDLESVLETKYVPVVEMESISEGKLVLEAAPELREDSEDLLEPISSPETDSESCFSPEENPEPIPESNSIENAVQVQEVNSASVLEMEPESDLDPVLDYRATELEIGSDCTLEKCEVAKPEAVLAEESSLEIEAVPEVELVSQTASVVEAETVPSIVESEPEKEEKLVFEAELVLETEPVLPAEPQENPESDRTPPDGDVMEEVDEIYTEEEDIENKSHAARVASVLNDLHRPTPDESPLDERAERMAEAILASALFETVFLQPEEREEDRSSESTVVPESSFQSTDLPFIGSSFCRIQFPSTGSVNPFCMITADPASTF</sequence>
<dbReference type="EMBL" id="GL732524">
    <property type="protein sequence ID" value="EFX89402.1"/>
    <property type="molecule type" value="Genomic_DNA"/>
</dbReference>
<feature type="compositionally biased region" description="Basic and acidic residues" evidence="1">
    <location>
        <begin position="312"/>
        <end position="325"/>
    </location>
</feature>
<feature type="region of interest" description="Disordered" evidence="1">
    <location>
        <begin position="495"/>
        <end position="529"/>
    </location>
</feature>
<reference evidence="2 3" key="1">
    <citation type="journal article" date="2011" name="Science">
        <title>The ecoresponsive genome of Daphnia pulex.</title>
        <authorList>
            <person name="Colbourne J.K."/>
            <person name="Pfrender M.E."/>
            <person name="Gilbert D."/>
            <person name="Thomas W.K."/>
            <person name="Tucker A."/>
            <person name="Oakley T.H."/>
            <person name="Tokishita S."/>
            <person name="Aerts A."/>
            <person name="Arnold G.J."/>
            <person name="Basu M.K."/>
            <person name="Bauer D.J."/>
            <person name="Caceres C.E."/>
            <person name="Carmel L."/>
            <person name="Casola C."/>
            <person name="Choi J.H."/>
            <person name="Detter J.C."/>
            <person name="Dong Q."/>
            <person name="Dusheyko S."/>
            <person name="Eads B.D."/>
            <person name="Frohlich T."/>
            <person name="Geiler-Samerotte K.A."/>
            <person name="Gerlach D."/>
            <person name="Hatcher P."/>
            <person name="Jogdeo S."/>
            <person name="Krijgsveld J."/>
            <person name="Kriventseva E.V."/>
            <person name="Kultz D."/>
            <person name="Laforsch C."/>
            <person name="Lindquist E."/>
            <person name="Lopez J."/>
            <person name="Manak J.R."/>
            <person name="Muller J."/>
            <person name="Pangilinan J."/>
            <person name="Patwardhan R.P."/>
            <person name="Pitluck S."/>
            <person name="Pritham E.J."/>
            <person name="Rechtsteiner A."/>
            <person name="Rho M."/>
            <person name="Rogozin I.B."/>
            <person name="Sakarya O."/>
            <person name="Salamov A."/>
            <person name="Schaack S."/>
            <person name="Shapiro H."/>
            <person name="Shiga Y."/>
            <person name="Skalitzky C."/>
            <person name="Smith Z."/>
            <person name="Souvorov A."/>
            <person name="Sung W."/>
            <person name="Tang Z."/>
            <person name="Tsuchiya D."/>
            <person name="Tu H."/>
            <person name="Vos H."/>
            <person name="Wang M."/>
            <person name="Wolf Y.I."/>
            <person name="Yamagata H."/>
            <person name="Yamada T."/>
            <person name="Ye Y."/>
            <person name="Shaw J.R."/>
            <person name="Andrews J."/>
            <person name="Crease T.J."/>
            <person name="Tang H."/>
            <person name="Lucas S.M."/>
            <person name="Robertson H.M."/>
            <person name="Bork P."/>
            <person name="Koonin E.V."/>
            <person name="Zdobnov E.M."/>
            <person name="Grigoriev I.V."/>
            <person name="Lynch M."/>
            <person name="Boore J.L."/>
        </authorList>
    </citation>
    <scope>NUCLEOTIDE SEQUENCE [LARGE SCALE GENOMIC DNA]</scope>
</reference>
<feature type="region of interest" description="Disordered" evidence="1">
    <location>
        <begin position="210"/>
        <end position="232"/>
    </location>
</feature>
<accession>E9FTP3</accession>
<evidence type="ECO:0000256" key="1">
    <source>
        <dbReference type="SAM" id="MobiDB-lite"/>
    </source>
</evidence>
<evidence type="ECO:0000313" key="3">
    <source>
        <dbReference type="Proteomes" id="UP000000305"/>
    </source>
</evidence>